<keyword evidence="3" id="KW-1185">Reference proteome</keyword>
<dbReference type="EMBL" id="SOCE01000002">
    <property type="protein sequence ID" value="TDU83222.1"/>
    <property type="molecule type" value="Genomic_DNA"/>
</dbReference>
<gene>
    <name evidence="2" type="ORF">EV138_5684</name>
</gene>
<evidence type="ECO:0000313" key="2">
    <source>
        <dbReference type="EMBL" id="TDU83222.1"/>
    </source>
</evidence>
<proteinExistence type="predicted"/>
<reference evidence="2 3" key="1">
    <citation type="submission" date="2019-03" db="EMBL/GenBank/DDBJ databases">
        <title>Genomic Encyclopedia of Type Strains, Phase III (KMG-III): the genomes of soil and plant-associated and newly described type strains.</title>
        <authorList>
            <person name="Whitman W."/>
        </authorList>
    </citation>
    <scope>NUCLEOTIDE SEQUENCE [LARGE SCALE GENOMIC DNA]</scope>
    <source>
        <strain evidence="2 3">VKM Ac-2575</strain>
    </source>
</reference>
<evidence type="ECO:0000256" key="1">
    <source>
        <dbReference type="SAM" id="MobiDB-lite"/>
    </source>
</evidence>
<comment type="caution">
    <text evidence="2">The sequence shown here is derived from an EMBL/GenBank/DDBJ whole genome shotgun (WGS) entry which is preliminary data.</text>
</comment>
<dbReference type="Proteomes" id="UP000295151">
    <property type="component" value="Unassembled WGS sequence"/>
</dbReference>
<protein>
    <submittedName>
        <fullName evidence="2">Uncharacterized protein</fullName>
    </submittedName>
</protein>
<sequence length="219" mass="23209">MEKAGRSPSARSLAHSPVRPLARSPVRLSARPPVRPLACPSARRQRTCDQHPRHERRCSTTAHEVGFVELELACGVWRETDSAESEGCALRAASWLRAARCALGRQRTGVVCSPVAGVGGGDGGCARRRASAVGTRQGLTVGERVGAQPCWRPTARGGVHCAEAVGDESQHFTGVVRPPSTIHRPWTCSTRISSSQRVGVFGGSALLPLASTVVAFFVS</sequence>
<accession>A0A4R7SVA1</accession>
<dbReference type="AlphaFoldDB" id="A0A4R7SVA1"/>
<evidence type="ECO:0000313" key="3">
    <source>
        <dbReference type="Proteomes" id="UP000295151"/>
    </source>
</evidence>
<name>A0A4R7SVA1_9ACTN</name>
<feature type="region of interest" description="Disordered" evidence="1">
    <location>
        <begin position="1"/>
        <end position="54"/>
    </location>
</feature>
<organism evidence="2 3">
    <name type="scientific">Kribbella voronezhensis</name>
    <dbReference type="NCBI Taxonomy" id="2512212"/>
    <lineage>
        <taxon>Bacteria</taxon>
        <taxon>Bacillati</taxon>
        <taxon>Actinomycetota</taxon>
        <taxon>Actinomycetes</taxon>
        <taxon>Propionibacteriales</taxon>
        <taxon>Kribbellaceae</taxon>
        <taxon>Kribbella</taxon>
    </lineage>
</organism>